<evidence type="ECO:0000313" key="2">
    <source>
        <dbReference type="EMBL" id="KMZ72427.1"/>
    </source>
</evidence>
<dbReference type="InterPro" id="IPR053729">
    <property type="entry name" value="MAD2L1BP_domain_sf"/>
</dbReference>
<gene>
    <name evidence="2" type="ORF">ZOSMA_164G00090</name>
</gene>
<accession>A0A0K9PVY9</accession>
<proteinExistence type="predicted"/>
<evidence type="ECO:0000256" key="1">
    <source>
        <dbReference type="SAM" id="MobiDB-lite"/>
    </source>
</evidence>
<protein>
    <submittedName>
        <fullName evidence="2">Uncharacterized protein</fullName>
    </submittedName>
</protein>
<comment type="caution">
    <text evidence="2">The sequence shown here is derived from an EMBL/GenBank/DDBJ whole genome shotgun (WGS) entry which is preliminary data.</text>
</comment>
<dbReference type="InterPro" id="IPR009511">
    <property type="entry name" value="MAD1/Cdc20-bound-Mad2-bd"/>
</dbReference>
<feature type="compositionally biased region" description="Polar residues" evidence="1">
    <location>
        <begin position="1"/>
        <end position="14"/>
    </location>
</feature>
<dbReference type="PANTHER" id="PTHR15681:SF1">
    <property type="entry name" value="MAD2L1-BINDING PROTEIN"/>
    <property type="match status" value="1"/>
</dbReference>
<dbReference type="GO" id="GO:0005634">
    <property type="term" value="C:nucleus"/>
    <property type="evidence" value="ECO:0000318"/>
    <property type="project" value="GO_Central"/>
</dbReference>
<dbReference type="OMA" id="VLFMHQQ"/>
<dbReference type="GO" id="GO:0007096">
    <property type="term" value="P:regulation of exit from mitosis"/>
    <property type="evidence" value="ECO:0007669"/>
    <property type="project" value="InterPro"/>
</dbReference>
<name>A0A0K9PVY9_ZOSMR</name>
<feature type="region of interest" description="Disordered" evidence="1">
    <location>
        <begin position="1"/>
        <end position="35"/>
    </location>
</feature>
<organism evidence="2 3">
    <name type="scientific">Zostera marina</name>
    <name type="common">Eelgrass</name>
    <dbReference type="NCBI Taxonomy" id="29655"/>
    <lineage>
        <taxon>Eukaryota</taxon>
        <taxon>Viridiplantae</taxon>
        <taxon>Streptophyta</taxon>
        <taxon>Embryophyta</taxon>
        <taxon>Tracheophyta</taxon>
        <taxon>Spermatophyta</taxon>
        <taxon>Magnoliopsida</taxon>
        <taxon>Liliopsida</taxon>
        <taxon>Zosteraceae</taxon>
        <taxon>Zostera</taxon>
    </lineage>
</organism>
<evidence type="ECO:0000313" key="3">
    <source>
        <dbReference type="Proteomes" id="UP000036987"/>
    </source>
</evidence>
<dbReference type="Gene3D" id="3.30.900.20">
    <property type="match status" value="1"/>
</dbReference>
<sequence>MGGNQIGSSPMESTGRSRKRGKEEEGKGESKLEVTEIGIPSKEGLDKAEMYHVVKEIIGFILHMHQQIPSILQRLEDEFDNLRKERECLEETNLQPMNSKSSTQRMHKYRIREVKQRLRRLDKLMTSISNFLLSFSLVLDETPNAQEFILIIGASLARPLHAYEISFSCRRRNSKNCEQNIRRKVKETLSRKVIRTLMSMGAGGVSYTGPAKLFLLVKAPGTLNLPLHFFPKRDFRYSKKVIPLRLHIKCKAPVRITNDSDHAHSTCDLSSSDLIWYQCRHTIKGLPSTIPLPE</sequence>
<dbReference type="PANTHER" id="PTHR15681">
    <property type="entry name" value="MAD2L1-BINDING PROTEIN"/>
    <property type="match status" value="1"/>
</dbReference>
<dbReference type="EMBL" id="LFYR01000631">
    <property type="protein sequence ID" value="KMZ72427.1"/>
    <property type="molecule type" value="Genomic_DNA"/>
</dbReference>
<dbReference type="AlphaFoldDB" id="A0A0K9PVY9"/>
<dbReference type="OrthoDB" id="768308at2759"/>
<reference evidence="3" key="1">
    <citation type="journal article" date="2016" name="Nature">
        <title>The genome of the seagrass Zostera marina reveals angiosperm adaptation to the sea.</title>
        <authorList>
            <person name="Olsen J.L."/>
            <person name="Rouze P."/>
            <person name="Verhelst B."/>
            <person name="Lin Y.-C."/>
            <person name="Bayer T."/>
            <person name="Collen J."/>
            <person name="Dattolo E."/>
            <person name="De Paoli E."/>
            <person name="Dittami S."/>
            <person name="Maumus F."/>
            <person name="Michel G."/>
            <person name="Kersting A."/>
            <person name="Lauritano C."/>
            <person name="Lohaus R."/>
            <person name="Toepel M."/>
            <person name="Tonon T."/>
            <person name="Vanneste K."/>
            <person name="Amirebrahimi M."/>
            <person name="Brakel J."/>
            <person name="Bostroem C."/>
            <person name="Chovatia M."/>
            <person name="Grimwood J."/>
            <person name="Jenkins J.W."/>
            <person name="Jueterbock A."/>
            <person name="Mraz A."/>
            <person name="Stam W.T."/>
            <person name="Tice H."/>
            <person name="Bornberg-Bauer E."/>
            <person name="Green P.J."/>
            <person name="Pearson G.A."/>
            <person name="Procaccini G."/>
            <person name="Duarte C.M."/>
            <person name="Schmutz J."/>
            <person name="Reusch T.B.H."/>
            <person name="Van de Peer Y."/>
        </authorList>
    </citation>
    <scope>NUCLEOTIDE SEQUENCE [LARGE SCALE GENOMIC DNA]</scope>
    <source>
        <strain evidence="3">cv. Finnish</strain>
    </source>
</reference>
<dbReference type="Proteomes" id="UP000036987">
    <property type="component" value="Unassembled WGS sequence"/>
</dbReference>
<keyword evidence="3" id="KW-1185">Reference proteome</keyword>
<feature type="compositionally biased region" description="Basic and acidic residues" evidence="1">
    <location>
        <begin position="21"/>
        <end position="34"/>
    </location>
</feature>